<dbReference type="InterPro" id="IPR002110">
    <property type="entry name" value="Ankyrin_rpt"/>
</dbReference>
<evidence type="ECO:0000313" key="2">
    <source>
        <dbReference type="EMBL" id="CAD2219975.1"/>
    </source>
</evidence>
<sequence>MLKENSELINCQEAGGYCALHFAASTGNCSFIRFLCSNGADVNLENCDGNPPVIIAIRCRQMGSLQELISAGADLQWRSSSGASVSHYAASEGNLQFLDLLVQHGAPTSFEKCKAGSLLHWACHSSSVECVGTILYKYKVDVNAEDEHGGTPLLTAIFMKAKELAEFLLDNGANPNVQVKEDGTTPLHIAADLGLNDTVRTLCYAGADRQKKNTEGKTPQDIATEGGKVLVVKELVKEPLTAEQIESETTRLKLQGNKCFEKREFVKAIKFYSLAIQMNGKNHVFFSNRAACYFHQGNYSLALFDAERCIILNPSWFKGYLRKSAALLALRKYAEATAATEAGLKENPKHAELEEMLKSIKKQKESI</sequence>
<name>A0A7G2CKQ1_9TRYP</name>
<dbReference type="SMART" id="SM00028">
    <property type="entry name" value="TPR"/>
    <property type="match status" value="3"/>
</dbReference>
<organism evidence="2 3">
    <name type="scientific">Angomonas deanei</name>
    <dbReference type="NCBI Taxonomy" id="59799"/>
    <lineage>
        <taxon>Eukaryota</taxon>
        <taxon>Discoba</taxon>
        <taxon>Euglenozoa</taxon>
        <taxon>Kinetoplastea</taxon>
        <taxon>Metakinetoplastina</taxon>
        <taxon>Trypanosomatida</taxon>
        <taxon>Trypanosomatidae</taxon>
        <taxon>Strigomonadinae</taxon>
        <taxon>Angomonas</taxon>
    </lineage>
</organism>
<dbReference type="Gene3D" id="1.25.40.10">
    <property type="entry name" value="Tetratricopeptide repeat domain"/>
    <property type="match status" value="1"/>
</dbReference>
<accession>A0A7G2CKQ1</accession>
<dbReference type="SUPFAM" id="SSF48403">
    <property type="entry name" value="Ankyrin repeat"/>
    <property type="match status" value="1"/>
</dbReference>
<dbReference type="OrthoDB" id="17481at2759"/>
<feature type="repeat" description="ANK" evidence="1">
    <location>
        <begin position="182"/>
        <end position="214"/>
    </location>
</feature>
<proteinExistence type="predicted"/>
<dbReference type="Proteomes" id="UP000515908">
    <property type="component" value="Chromosome 15"/>
</dbReference>
<keyword evidence="1" id="KW-0040">ANK repeat</keyword>
<dbReference type="AlphaFoldDB" id="A0A7G2CKQ1"/>
<dbReference type="Gene3D" id="1.25.40.20">
    <property type="entry name" value="Ankyrin repeat-containing domain"/>
    <property type="match status" value="1"/>
</dbReference>
<dbReference type="PANTHER" id="PTHR46224">
    <property type="entry name" value="ANKYRIN REPEAT FAMILY PROTEIN"/>
    <property type="match status" value="1"/>
</dbReference>
<dbReference type="Pfam" id="PF12796">
    <property type="entry name" value="Ank_2"/>
    <property type="match status" value="2"/>
</dbReference>
<dbReference type="PANTHER" id="PTHR46224:SF6">
    <property type="entry name" value="ANKYRIN REPEAT FAMILY PROTEIN"/>
    <property type="match status" value="1"/>
</dbReference>
<protein>
    <submittedName>
        <fullName evidence="2">Ankyrin repeat/Ankyrin repeats (3 copies)/Ankyrin repeats (Many copies), putative</fullName>
    </submittedName>
</protein>
<reference evidence="2 3" key="1">
    <citation type="submission" date="2020-08" db="EMBL/GenBank/DDBJ databases">
        <authorList>
            <person name="Newling K."/>
            <person name="Davey J."/>
            <person name="Forrester S."/>
        </authorList>
    </citation>
    <scope>NUCLEOTIDE SEQUENCE [LARGE SCALE GENOMIC DNA]</scope>
    <source>
        <strain evidence="3">Crithidia deanei Carvalho (ATCC PRA-265)</strain>
    </source>
</reference>
<feature type="repeat" description="ANK" evidence="1">
    <location>
        <begin position="148"/>
        <end position="180"/>
    </location>
</feature>
<feature type="repeat" description="ANK" evidence="1">
    <location>
        <begin position="81"/>
        <end position="113"/>
    </location>
</feature>
<dbReference type="Pfam" id="PF00023">
    <property type="entry name" value="Ank"/>
    <property type="match status" value="1"/>
</dbReference>
<dbReference type="SMART" id="SM00248">
    <property type="entry name" value="ANK"/>
    <property type="match status" value="7"/>
</dbReference>
<feature type="repeat" description="ANK" evidence="1">
    <location>
        <begin position="15"/>
        <end position="47"/>
    </location>
</feature>
<dbReference type="InterPro" id="IPR019734">
    <property type="entry name" value="TPR_rpt"/>
</dbReference>
<dbReference type="InterPro" id="IPR011990">
    <property type="entry name" value="TPR-like_helical_dom_sf"/>
</dbReference>
<dbReference type="EMBL" id="LR877159">
    <property type="protein sequence ID" value="CAD2219975.1"/>
    <property type="molecule type" value="Genomic_DNA"/>
</dbReference>
<dbReference type="SUPFAM" id="SSF48452">
    <property type="entry name" value="TPR-like"/>
    <property type="match status" value="1"/>
</dbReference>
<dbReference type="VEuPathDB" id="TriTrypDB:ADEAN_000748900"/>
<gene>
    <name evidence="2" type="ORF">ADEAN_000748900</name>
</gene>
<dbReference type="InterPro" id="IPR036770">
    <property type="entry name" value="Ankyrin_rpt-contain_sf"/>
</dbReference>
<dbReference type="PROSITE" id="PS50297">
    <property type="entry name" value="ANK_REP_REGION"/>
    <property type="match status" value="4"/>
</dbReference>
<dbReference type="PROSITE" id="PS50088">
    <property type="entry name" value="ANK_REPEAT"/>
    <property type="match status" value="4"/>
</dbReference>
<dbReference type="InterPro" id="IPR051616">
    <property type="entry name" value="Cul2-RING_E3_ligase_SR"/>
</dbReference>
<evidence type="ECO:0000313" key="3">
    <source>
        <dbReference type="Proteomes" id="UP000515908"/>
    </source>
</evidence>
<keyword evidence="3" id="KW-1185">Reference proteome</keyword>
<evidence type="ECO:0000256" key="1">
    <source>
        <dbReference type="PROSITE-ProRule" id="PRU00023"/>
    </source>
</evidence>